<dbReference type="InterPro" id="IPR002071">
    <property type="entry name" value="Thermonucl_AS"/>
</dbReference>
<dbReference type="Pfam" id="PF00565">
    <property type="entry name" value="SNase"/>
    <property type="match status" value="1"/>
</dbReference>
<sequence>MTSKIRVLLLVLLLVVPLAGCGSNNEPASLTPESTETSSPTATVSQTSTTRASTPASTPIHLIATSSGTQTQIQTGTATDTLSPSTVGPERTASPSTTQPATPTVTSTATLTSEPPPTPIPRPDNPTDDGIERSVTVTRAIDGDTVEVAYSDGKIDLVRLLGVDTPETNTAYETPDEYGIPDTPRGRNWLLLWGDRATTVTRTELVGEQVRIVTDPDTDRRDTHGRLVVYVYKGETNFNRALLERGYARRYDDSDFTLRETFGTIEADARVDSRGLWGFENRSTSAQTQSHSPRSDLD</sequence>
<dbReference type="RefSeq" id="WP_264554978.1">
    <property type="nucleotide sequence ID" value="NZ_CP109979.1"/>
</dbReference>
<feature type="compositionally biased region" description="Low complexity" evidence="1">
    <location>
        <begin position="92"/>
        <end position="113"/>
    </location>
</feature>
<accession>A0ABD5YP30</accession>
<gene>
    <name evidence="3" type="ORF">ACFQL7_05750</name>
</gene>
<dbReference type="PROSITE" id="PS50830">
    <property type="entry name" value="TNASE_3"/>
    <property type="match status" value="1"/>
</dbReference>
<reference evidence="3 4" key="1">
    <citation type="journal article" date="2019" name="Int. J. Syst. Evol. Microbiol.">
        <title>The Global Catalogue of Microorganisms (GCM) 10K type strain sequencing project: providing services to taxonomists for standard genome sequencing and annotation.</title>
        <authorList>
            <consortium name="The Broad Institute Genomics Platform"/>
            <consortium name="The Broad Institute Genome Sequencing Center for Infectious Disease"/>
            <person name="Wu L."/>
            <person name="Ma J."/>
        </authorList>
    </citation>
    <scope>NUCLEOTIDE SEQUENCE [LARGE SCALE GENOMIC DNA]</scope>
    <source>
        <strain evidence="3 4">RDMS1</strain>
    </source>
</reference>
<dbReference type="SUPFAM" id="SSF50199">
    <property type="entry name" value="Staphylococcal nuclease"/>
    <property type="match status" value="1"/>
</dbReference>
<evidence type="ECO:0000259" key="2">
    <source>
        <dbReference type="PROSITE" id="PS50830"/>
    </source>
</evidence>
<feature type="domain" description="TNase-like" evidence="2">
    <location>
        <begin position="131"/>
        <end position="279"/>
    </location>
</feature>
<feature type="compositionally biased region" description="Pro residues" evidence="1">
    <location>
        <begin position="114"/>
        <end position="124"/>
    </location>
</feature>
<dbReference type="SMART" id="SM00318">
    <property type="entry name" value="SNc"/>
    <property type="match status" value="1"/>
</dbReference>
<proteinExistence type="predicted"/>
<evidence type="ECO:0000313" key="3">
    <source>
        <dbReference type="EMBL" id="MFC7189398.1"/>
    </source>
</evidence>
<keyword evidence="4" id="KW-1185">Reference proteome</keyword>
<evidence type="ECO:0000256" key="1">
    <source>
        <dbReference type="SAM" id="MobiDB-lite"/>
    </source>
</evidence>
<organism evidence="3 4">
    <name type="scientific">Halocatena marina</name>
    <dbReference type="NCBI Taxonomy" id="2934937"/>
    <lineage>
        <taxon>Archaea</taxon>
        <taxon>Methanobacteriati</taxon>
        <taxon>Methanobacteriota</taxon>
        <taxon>Stenosarchaea group</taxon>
        <taxon>Halobacteria</taxon>
        <taxon>Halobacteriales</taxon>
        <taxon>Natronomonadaceae</taxon>
        <taxon>Halocatena</taxon>
    </lineage>
</organism>
<feature type="compositionally biased region" description="Low complexity" evidence="1">
    <location>
        <begin position="26"/>
        <end position="79"/>
    </location>
</feature>
<feature type="region of interest" description="Disordered" evidence="1">
    <location>
        <begin position="21"/>
        <end position="131"/>
    </location>
</feature>
<name>A0ABD5YP30_9EURY</name>
<dbReference type="AlphaFoldDB" id="A0ABD5YP30"/>
<dbReference type="InterPro" id="IPR035437">
    <property type="entry name" value="SNase_OB-fold_sf"/>
</dbReference>
<evidence type="ECO:0000313" key="4">
    <source>
        <dbReference type="Proteomes" id="UP001596417"/>
    </source>
</evidence>
<dbReference type="Gene3D" id="2.40.50.90">
    <property type="match status" value="1"/>
</dbReference>
<dbReference type="EMBL" id="JBHTAX010000001">
    <property type="protein sequence ID" value="MFC7189398.1"/>
    <property type="molecule type" value="Genomic_DNA"/>
</dbReference>
<dbReference type="GeneID" id="76198969"/>
<dbReference type="PROSITE" id="PS01123">
    <property type="entry name" value="TNASE_1"/>
    <property type="match status" value="1"/>
</dbReference>
<comment type="caution">
    <text evidence="3">The sequence shown here is derived from an EMBL/GenBank/DDBJ whole genome shotgun (WGS) entry which is preliminary data.</text>
</comment>
<protein>
    <submittedName>
        <fullName evidence="3">Thermonuclease family protein</fullName>
    </submittedName>
</protein>
<dbReference type="InterPro" id="IPR016071">
    <property type="entry name" value="Staphylococal_nuclease_OB-fold"/>
</dbReference>
<dbReference type="Proteomes" id="UP001596417">
    <property type="component" value="Unassembled WGS sequence"/>
</dbReference>